<sequence>MAAGAEQALFTREALVAIERELERNGQNLTLPATRGGVQEIIPNEFQHIKDKDEEPGESIKFPLITLHGEYEYNRLTEKGSDNEYRCVSIIPSYRSAPLRTEEDLFMHIVKETMKTEHRETDEIKDLKECLLRHPEVMTRIRKIVCFDLTPLDPRDHDELAERNISEESLSELDEEDRDSLMITRSMEQYVAVHDLAWFIQQNFGPKYERPEVYIQNPLYSSLDRKLLAKSLRFKDVGGFGAKGFLLVDEDTMVISSDDEDCVREVVLDVSRPACLWVRESSDLPKRTRQIVDADYIESHRKPGYRTGLTFPGNRVYFRRSGGPEDAAEETLKLNTDYVEPDPYHMPGFSPISRRPSPDFPPAGEHE</sequence>
<protein>
    <recommendedName>
        <fullName evidence="4">SRR1-like domain-containing protein</fullName>
    </recommendedName>
</protein>
<dbReference type="PANTHER" id="PTHR42080:SF1">
    <property type="entry name" value="SRR1-LIKE DOMAIN-CONTAINING PROTEIN"/>
    <property type="match status" value="1"/>
</dbReference>
<organism evidence="2 3">
    <name type="scientific">Pestalotiopsis fici (strain W106-1 / CGMCC3.15140)</name>
    <dbReference type="NCBI Taxonomy" id="1229662"/>
    <lineage>
        <taxon>Eukaryota</taxon>
        <taxon>Fungi</taxon>
        <taxon>Dikarya</taxon>
        <taxon>Ascomycota</taxon>
        <taxon>Pezizomycotina</taxon>
        <taxon>Sordariomycetes</taxon>
        <taxon>Xylariomycetidae</taxon>
        <taxon>Amphisphaeriales</taxon>
        <taxon>Sporocadaceae</taxon>
        <taxon>Pestalotiopsis</taxon>
    </lineage>
</organism>
<evidence type="ECO:0008006" key="4">
    <source>
        <dbReference type="Google" id="ProtNLM"/>
    </source>
</evidence>
<feature type="region of interest" description="Disordered" evidence="1">
    <location>
        <begin position="338"/>
        <end position="367"/>
    </location>
</feature>
<dbReference type="AlphaFoldDB" id="W3XJM3"/>
<dbReference type="InParanoid" id="W3XJM3"/>
<dbReference type="GeneID" id="19268484"/>
<dbReference type="EMBL" id="KI912110">
    <property type="protein sequence ID" value="ETS85446.1"/>
    <property type="molecule type" value="Genomic_DNA"/>
</dbReference>
<keyword evidence="3" id="KW-1185">Reference proteome</keyword>
<evidence type="ECO:0000313" key="2">
    <source>
        <dbReference type="EMBL" id="ETS85446.1"/>
    </source>
</evidence>
<dbReference type="PANTHER" id="PTHR42080">
    <property type="entry name" value="SRR1 DOMAIN-CONTAINING PROTEIN"/>
    <property type="match status" value="1"/>
</dbReference>
<gene>
    <name evidence="2" type="ORF">PFICI_03471</name>
</gene>
<evidence type="ECO:0000256" key="1">
    <source>
        <dbReference type="SAM" id="MobiDB-lite"/>
    </source>
</evidence>
<dbReference type="KEGG" id="pfy:PFICI_03471"/>
<dbReference type="Proteomes" id="UP000030651">
    <property type="component" value="Unassembled WGS sequence"/>
</dbReference>
<proteinExistence type="predicted"/>
<name>W3XJM3_PESFW</name>
<dbReference type="OrthoDB" id="5230585at2759"/>
<dbReference type="HOGENOM" id="CLU_754607_0_0_1"/>
<evidence type="ECO:0000313" key="3">
    <source>
        <dbReference type="Proteomes" id="UP000030651"/>
    </source>
</evidence>
<reference evidence="3" key="1">
    <citation type="journal article" date="2015" name="BMC Genomics">
        <title>Genomic and transcriptomic analysis of the endophytic fungus Pestalotiopsis fici reveals its lifestyle and high potential for synthesis of natural products.</title>
        <authorList>
            <person name="Wang X."/>
            <person name="Zhang X."/>
            <person name="Liu L."/>
            <person name="Xiang M."/>
            <person name="Wang W."/>
            <person name="Sun X."/>
            <person name="Che Y."/>
            <person name="Guo L."/>
            <person name="Liu G."/>
            <person name="Guo L."/>
            <person name="Wang C."/>
            <person name="Yin W.B."/>
            <person name="Stadler M."/>
            <person name="Zhang X."/>
            <person name="Liu X."/>
        </authorList>
    </citation>
    <scope>NUCLEOTIDE SEQUENCE [LARGE SCALE GENOMIC DNA]</scope>
    <source>
        <strain evidence="3">W106-1 / CGMCC3.15140</strain>
    </source>
</reference>
<dbReference type="RefSeq" id="XP_007830243.1">
    <property type="nucleotide sequence ID" value="XM_007832052.1"/>
</dbReference>
<accession>W3XJM3</accession>